<organism evidence="2 3">
    <name type="scientific">Solidesulfovibrio fructosivorans JJ]</name>
    <dbReference type="NCBI Taxonomy" id="596151"/>
    <lineage>
        <taxon>Bacteria</taxon>
        <taxon>Pseudomonadati</taxon>
        <taxon>Thermodesulfobacteriota</taxon>
        <taxon>Desulfovibrionia</taxon>
        <taxon>Desulfovibrionales</taxon>
        <taxon>Desulfovibrionaceae</taxon>
        <taxon>Solidesulfovibrio</taxon>
    </lineage>
</organism>
<dbReference type="PRINTS" id="PR00420">
    <property type="entry name" value="RNGMNOXGNASE"/>
</dbReference>
<dbReference type="EMBL" id="AECZ01000002">
    <property type="protein sequence ID" value="EFL52735.1"/>
    <property type="molecule type" value="Genomic_DNA"/>
</dbReference>
<keyword evidence="3" id="KW-1185">Reference proteome</keyword>
<evidence type="ECO:0000313" key="2">
    <source>
        <dbReference type="EMBL" id="EFL52735.1"/>
    </source>
</evidence>
<dbReference type="eggNOG" id="COG0644">
    <property type="taxonomic scope" value="Bacteria"/>
</dbReference>
<dbReference type="OrthoDB" id="9799983at2"/>
<dbReference type="GO" id="GO:0071949">
    <property type="term" value="F:FAD binding"/>
    <property type="evidence" value="ECO:0007669"/>
    <property type="project" value="InterPro"/>
</dbReference>
<feature type="domain" description="FAD-binding" evidence="1">
    <location>
        <begin position="6"/>
        <end position="170"/>
    </location>
</feature>
<dbReference type="Proteomes" id="UP000006250">
    <property type="component" value="Unassembled WGS sequence"/>
</dbReference>
<dbReference type="InterPro" id="IPR036188">
    <property type="entry name" value="FAD/NAD-bd_sf"/>
</dbReference>
<dbReference type="InterPro" id="IPR002938">
    <property type="entry name" value="FAD-bd"/>
</dbReference>
<dbReference type="PANTHER" id="PTHR42685">
    <property type="entry name" value="GERANYLGERANYL DIPHOSPHATE REDUCTASE"/>
    <property type="match status" value="1"/>
</dbReference>
<dbReference type="Gene3D" id="3.50.50.60">
    <property type="entry name" value="FAD/NAD(P)-binding domain"/>
    <property type="match status" value="1"/>
</dbReference>
<proteinExistence type="predicted"/>
<dbReference type="NCBIfam" id="TIGR02032">
    <property type="entry name" value="GG-red-SF"/>
    <property type="match status" value="1"/>
</dbReference>
<dbReference type="PANTHER" id="PTHR42685:SF22">
    <property type="entry name" value="CONDITIONED MEDIUM FACTOR RECEPTOR 1"/>
    <property type="match status" value="1"/>
</dbReference>
<comment type="caution">
    <text evidence="2">The sequence shown here is derived from an EMBL/GenBank/DDBJ whole genome shotgun (WGS) entry which is preliminary data.</text>
</comment>
<evidence type="ECO:0000313" key="3">
    <source>
        <dbReference type="Proteomes" id="UP000006250"/>
    </source>
</evidence>
<dbReference type="InterPro" id="IPR050407">
    <property type="entry name" value="Geranylgeranyl_reductase"/>
</dbReference>
<evidence type="ECO:0000259" key="1">
    <source>
        <dbReference type="Pfam" id="PF01494"/>
    </source>
</evidence>
<dbReference type="STRING" id="596151.DesfrDRAFT_0365"/>
<accession>E1JRW6</accession>
<sequence>MSVTHDVVIVGAGPAGATAAQVLAQKGVTVLLLDKAEFPRDKLCAGLLTWKAVDVLERVYGDTAEGLLASGVFDSASPGYRIRFRERTIASGEMFYPFHFTMRRVFDKHLLDRAVRSGAQARLGEAVTFVDPVTGVVRLAGGEAFRARYIIGADGVASVARRACPFDMAAWKHGMGGAMEFYLPYGDPRLAGAVHKDLRAPFPTVYAGFLRAGYGWVFPHKDKLAIGIGGHSLLHGKEFRGKFREFLDFLGLPRELADASKGHGLPYGNYLEKPWHGRVLLAGDAAGLVETLFGEGIYYALRSGELAGAAVADALTKGLDPTIPYGKGLKRDILPELVWSRKLRRVLYASQSWGFLPLLCFVRGGGRLLGEMVHGVRSYRLLLRRAKGPQESAWGGR</sequence>
<dbReference type="GO" id="GO:0016628">
    <property type="term" value="F:oxidoreductase activity, acting on the CH-CH group of donors, NAD or NADP as acceptor"/>
    <property type="evidence" value="ECO:0007669"/>
    <property type="project" value="InterPro"/>
</dbReference>
<dbReference type="InterPro" id="IPR011777">
    <property type="entry name" value="Geranylgeranyl_Rdtase_fam"/>
</dbReference>
<dbReference type="Pfam" id="PF01494">
    <property type="entry name" value="FAD_binding_3"/>
    <property type="match status" value="1"/>
</dbReference>
<reference evidence="2 3" key="1">
    <citation type="submission" date="2010-08" db="EMBL/GenBank/DDBJ databases">
        <title>The draft genome of Desulfovibrio fructosovorans JJ.</title>
        <authorList>
            <consortium name="US DOE Joint Genome Institute (JGI-PGF)"/>
            <person name="Lucas S."/>
            <person name="Copeland A."/>
            <person name="Lapidus A."/>
            <person name="Cheng J.-F."/>
            <person name="Bruce D."/>
            <person name="Goodwin L."/>
            <person name="Pitluck S."/>
            <person name="Land M.L."/>
            <person name="Hauser L."/>
            <person name="Chang Y.-J."/>
            <person name="Jeffries C."/>
            <person name="Wall J.D."/>
            <person name="Stahl D.A."/>
            <person name="Arkin A.P."/>
            <person name="Dehal P."/>
            <person name="Stolyar S.M."/>
            <person name="Hazen T.C."/>
            <person name="Woyke T.J."/>
        </authorList>
    </citation>
    <scope>NUCLEOTIDE SEQUENCE [LARGE SCALE GENOMIC DNA]</scope>
    <source>
        <strain evidence="2 3">JJ</strain>
    </source>
</reference>
<name>E1JRW6_SOLFR</name>
<dbReference type="AlphaFoldDB" id="E1JRW6"/>
<gene>
    <name evidence="2" type="ORF">DesfrDRAFT_0365</name>
</gene>
<protein>
    <submittedName>
        <fullName evidence="2">Geranylgeranyl reductase</fullName>
    </submittedName>
</protein>
<dbReference type="SUPFAM" id="SSF51905">
    <property type="entry name" value="FAD/NAD(P)-binding domain"/>
    <property type="match status" value="1"/>
</dbReference>